<feature type="compositionally biased region" description="Basic and acidic residues" evidence="1">
    <location>
        <begin position="331"/>
        <end position="341"/>
    </location>
</feature>
<dbReference type="Gene3D" id="3.90.70.10">
    <property type="entry name" value="Cysteine proteinases"/>
    <property type="match status" value="1"/>
</dbReference>
<dbReference type="STRING" id="1817756.A2140_08690"/>
<dbReference type="InterPro" id="IPR011990">
    <property type="entry name" value="TPR-like_helical_dom_sf"/>
</dbReference>
<protein>
    <recommendedName>
        <fullName evidence="3">Peptidase C39-like domain-containing protein</fullName>
    </recommendedName>
</protein>
<organism evidence="4 5">
    <name type="scientific">Candidatus Muproteobacteria bacterium RBG_16_62_13</name>
    <dbReference type="NCBI Taxonomy" id="1817756"/>
    <lineage>
        <taxon>Bacteria</taxon>
        <taxon>Pseudomonadati</taxon>
        <taxon>Pseudomonadota</taxon>
        <taxon>Candidatus Muproteobacteria</taxon>
    </lineage>
</organism>
<dbReference type="AlphaFoldDB" id="A0A1F6T5S7"/>
<evidence type="ECO:0000256" key="2">
    <source>
        <dbReference type="SAM" id="SignalP"/>
    </source>
</evidence>
<dbReference type="Pfam" id="PF13529">
    <property type="entry name" value="Peptidase_C39_2"/>
    <property type="match status" value="1"/>
</dbReference>
<gene>
    <name evidence="4" type="ORF">A2140_08690</name>
</gene>
<dbReference type="EMBL" id="MFSQ01000052">
    <property type="protein sequence ID" value="OGI40487.1"/>
    <property type="molecule type" value="Genomic_DNA"/>
</dbReference>
<name>A0A1F6T5S7_9PROT</name>
<dbReference type="InterPro" id="IPR039564">
    <property type="entry name" value="Peptidase_C39-like"/>
</dbReference>
<dbReference type="SUPFAM" id="SSF48452">
    <property type="entry name" value="TPR-like"/>
    <property type="match status" value="1"/>
</dbReference>
<evidence type="ECO:0000256" key="1">
    <source>
        <dbReference type="SAM" id="MobiDB-lite"/>
    </source>
</evidence>
<accession>A0A1F6T5S7</accession>
<reference evidence="4 5" key="1">
    <citation type="journal article" date="2016" name="Nat. Commun.">
        <title>Thousands of microbial genomes shed light on interconnected biogeochemical processes in an aquifer system.</title>
        <authorList>
            <person name="Anantharaman K."/>
            <person name="Brown C.T."/>
            <person name="Hug L.A."/>
            <person name="Sharon I."/>
            <person name="Castelle C.J."/>
            <person name="Probst A.J."/>
            <person name="Thomas B.C."/>
            <person name="Singh A."/>
            <person name="Wilkins M.J."/>
            <person name="Karaoz U."/>
            <person name="Brodie E.L."/>
            <person name="Williams K.H."/>
            <person name="Hubbard S.S."/>
            <person name="Banfield J.F."/>
        </authorList>
    </citation>
    <scope>NUCLEOTIDE SEQUENCE [LARGE SCALE GENOMIC DNA]</scope>
</reference>
<dbReference type="Proteomes" id="UP000178379">
    <property type="component" value="Unassembled WGS sequence"/>
</dbReference>
<proteinExistence type="predicted"/>
<dbReference type="Gene3D" id="1.25.40.10">
    <property type="entry name" value="Tetratricopeptide repeat domain"/>
    <property type="match status" value="1"/>
</dbReference>
<feature type="domain" description="Peptidase C39-like" evidence="3">
    <location>
        <begin position="42"/>
        <end position="145"/>
    </location>
</feature>
<comment type="caution">
    <text evidence="4">The sequence shown here is derived from an EMBL/GenBank/DDBJ whole genome shotgun (WGS) entry which is preliminary data.</text>
</comment>
<dbReference type="InterPro" id="IPR039563">
    <property type="entry name" value="Peptidase_C39_single_dom"/>
</dbReference>
<feature type="chain" id="PRO_5009526570" description="Peptidase C39-like domain-containing protein" evidence="2">
    <location>
        <begin position="20"/>
        <end position="341"/>
    </location>
</feature>
<keyword evidence="2" id="KW-0732">Signal</keyword>
<feature type="signal peptide" evidence="2">
    <location>
        <begin position="1"/>
        <end position="19"/>
    </location>
</feature>
<evidence type="ECO:0000259" key="3">
    <source>
        <dbReference type="Pfam" id="PF13529"/>
    </source>
</evidence>
<sequence length="341" mass="37119">MGGPFLLLALLALAGCASSIPQTERVLAGAHAYPQPVEIGAVPFYPQEAYQCGPAALAMVLQVAGVDVSPEQLVAQVYLPAREGSLQIEMLAAARRQARVPYVLQPHLEALLTEVASGNPVLVLQNLGLSWYPKWHYAVVVGFNLPQGEIVLRSGLEARHAVSLATFERTWARGQHWAVVVLPPGKLPETAEETPYLAAVVPLERLKHWREANQSYQAALKRWPKSQLALLGLGNSLYALEDKCGAMKILQRAAREHPGSAAIHNNLAHVTAELGGLRAAEKAALRAAELEGERQPLYRQTLEDIRRQLAEGAPERSTRISCPEPAGAGRKPVERRRADIQ</sequence>
<dbReference type="CDD" id="cd02549">
    <property type="entry name" value="Peptidase_C39A"/>
    <property type="match status" value="1"/>
</dbReference>
<dbReference type="Pfam" id="PF13174">
    <property type="entry name" value="TPR_6"/>
    <property type="match status" value="1"/>
</dbReference>
<evidence type="ECO:0000313" key="5">
    <source>
        <dbReference type="Proteomes" id="UP000178379"/>
    </source>
</evidence>
<dbReference type="InterPro" id="IPR019734">
    <property type="entry name" value="TPR_rpt"/>
</dbReference>
<feature type="region of interest" description="Disordered" evidence="1">
    <location>
        <begin position="310"/>
        <end position="341"/>
    </location>
</feature>
<evidence type="ECO:0000313" key="4">
    <source>
        <dbReference type="EMBL" id="OGI40487.1"/>
    </source>
</evidence>
<dbReference type="NCBIfam" id="NF033920">
    <property type="entry name" value="C39_PA2778_fam"/>
    <property type="match status" value="1"/>
</dbReference>